<evidence type="ECO:0008006" key="4">
    <source>
        <dbReference type="Google" id="ProtNLM"/>
    </source>
</evidence>
<keyword evidence="3" id="KW-1185">Reference proteome</keyword>
<dbReference type="EMBL" id="BPLQ01010742">
    <property type="protein sequence ID" value="GIY53212.1"/>
    <property type="molecule type" value="Genomic_DNA"/>
</dbReference>
<dbReference type="Proteomes" id="UP001054837">
    <property type="component" value="Unassembled WGS sequence"/>
</dbReference>
<reference evidence="2 3" key="1">
    <citation type="submission" date="2021-06" db="EMBL/GenBank/DDBJ databases">
        <title>Caerostris darwini draft genome.</title>
        <authorList>
            <person name="Kono N."/>
            <person name="Arakawa K."/>
        </authorList>
    </citation>
    <scope>NUCLEOTIDE SEQUENCE [LARGE SCALE GENOMIC DNA]</scope>
</reference>
<protein>
    <recommendedName>
        <fullName evidence="4">Secreted protein</fullName>
    </recommendedName>
</protein>
<organism evidence="2 3">
    <name type="scientific">Caerostris darwini</name>
    <dbReference type="NCBI Taxonomy" id="1538125"/>
    <lineage>
        <taxon>Eukaryota</taxon>
        <taxon>Metazoa</taxon>
        <taxon>Ecdysozoa</taxon>
        <taxon>Arthropoda</taxon>
        <taxon>Chelicerata</taxon>
        <taxon>Arachnida</taxon>
        <taxon>Araneae</taxon>
        <taxon>Araneomorphae</taxon>
        <taxon>Entelegynae</taxon>
        <taxon>Araneoidea</taxon>
        <taxon>Araneidae</taxon>
        <taxon>Caerostris</taxon>
    </lineage>
</organism>
<name>A0AAV4U642_9ARAC</name>
<gene>
    <name evidence="2" type="ORF">CDAR_51401</name>
</gene>
<sequence>MLSSVWVSLLTKGLCHTGWPATKSLYRYRADIRPLLSDSCLETSCPYPTGCQSGKGQVGIPPLFLFLSDYGGWTHMTHLLPPD</sequence>
<feature type="chain" id="PRO_5044022622" description="Secreted protein" evidence="1">
    <location>
        <begin position="18"/>
        <end position="83"/>
    </location>
</feature>
<accession>A0AAV4U642</accession>
<evidence type="ECO:0000313" key="3">
    <source>
        <dbReference type="Proteomes" id="UP001054837"/>
    </source>
</evidence>
<feature type="signal peptide" evidence="1">
    <location>
        <begin position="1"/>
        <end position="17"/>
    </location>
</feature>
<comment type="caution">
    <text evidence="2">The sequence shown here is derived from an EMBL/GenBank/DDBJ whole genome shotgun (WGS) entry which is preliminary data.</text>
</comment>
<evidence type="ECO:0000313" key="2">
    <source>
        <dbReference type="EMBL" id="GIY53212.1"/>
    </source>
</evidence>
<evidence type="ECO:0000256" key="1">
    <source>
        <dbReference type="SAM" id="SignalP"/>
    </source>
</evidence>
<proteinExistence type="predicted"/>
<dbReference type="AlphaFoldDB" id="A0AAV4U642"/>
<keyword evidence="1" id="KW-0732">Signal</keyword>